<evidence type="ECO:0000256" key="6">
    <source>
        <dbReference type="ARBA" id="ARBA00023098"/>
    </source>
</evidence>
<evidence type="ECO:0000313" key="8">
    <source>
        <dbReference type="EMBL" id="TCS41082.1"/>
    </source>
</evidence>
<reference evidence="8 9" key="1">
    <citation type="submission" date="2019-03" db="EMBL/GenBank/DDBJ databases">
        <title>Genomic Encyclopedia of Archaeal and Bacterial Type Strains, Phase II (KMG-II): from individual species to whole genera.</title>
        <authorList>
            <person name="Goeker M."/>
        </authorList>
    </citation>
    <scope>NUCLEOTIDE SEQUENCE [LARGE SCALE GENOMIC DNA]</scope>
    <source>
        <strain evidence="8 9">DSM 15388</strain>
    </source>
</reference>
<dbReference type="InterPro" id="IPR025202">
    <property type="entry name" value="PLD-like_dom"/>
</dbReference>
<dbReference type="Gene3D" id="3.30.870.10">
    <property type="entry name" value="Endonuclease Chain A"/>
    <property type="match status" value="2"/>
</dbReference>
<dbReference type="PANTHER" id="PTHR43856:SF1">
    <property type="entry name" value="MITOCHONDRIAL CARDIOLIPIN HYDROLASE"/>
    <property type="match status" value="1"/>
</dbReference>
<comment type="caution">
    <text evidence="8">The sequence shown here is derived from an EMBL/GenBank/DDBJ whole genome shotgun (WGS) entry which is preliminary data.</text>
</comment>
<protein>
    <recommendedName>
        <fullName evidence="3">phospholipase D</fullName>
        <ecNumber evidence="3">3.1.4.4</ecNumber>
    </recommendedName>
</protein>
<dbReference type="Pfam" id="PF13091">
    <property type="entry name" value="PLDc_2"/>
    <property type="match status" value="1"/>
</dbReference>
<evidence type="ECO:0000256" key="4">
    <source>
        <dbReference type="ARBA" id="ARBA00022801"/>
    </source>
</evidence>
<dbReference type="EMBL" id="SLZR01000007">
    <property type="protein sequence ID" value="TCS41082.1"/>
    <property type="molecule type" value="Genomic_DNA"/>
</dbReference>
<organism evidence="8 9">
    <name type="scientific">Reinekea marinisedimentorum</name>
    <dbReference type="NCBI Taxonomy" id="230495"/>
    <lineage>
        <taxon>Bacteria</taxon>
        <taxon>Pseudomonadati</taxon>
        <taxon>Pseudomonadota</taxon>
        <taxon>Gammaproteobacteria</taxon>
        <taxon>Oceanospirillales</taxon>
        <taxon>Saccharospirillaceae</taxon>
        <taxon>Reinekea</taxon>
    </lineage>
</organism>
<comment type="catalytic activity">
    <reaction evidence="1">
        <text>a 1,2-diacyl-sn-glycero-3-phosphocholine + H2O = a 1,2-diacyl-sn-glycero-3-phosphate + choline + H(+)</text>
        <dbReference type="Rhea" id="RHEA:14445"/>
        <dbReference type="ChEBI" id="CHEBI:15354"/>
        <dbReference type="ChEBI" id="CHEBI:15377"/>
        <dbReference type="ChEBI" id="CHEBI:15378"/>
        <dbReference type="ChEBI" id="CHEBI:57643"/>
        <dbReference type="ChEBI" id="CHEBI:58608"/>
        <dbReference type="EC" id="3.1.4.4"/>
    </reaction>
</comment>
<evidence type="ECO:0000256" key="1">
    <source>
        <dbReference type="ARBA" id="ARBA00000798"/>
    </source>
</evidence>
<gene>
    <name evidence="8" type="ORF">BCF53_10796</name>
</gene>
<dbReference type="OrthoDB" id="92272at2"/>
<feature type="domain" description="Phospholipase D-like" evidence="7">
    <location>
        <begin position="295"/>
        <end position="429"/>
    </location>
</feature>
<dbReference type="GO" id="GO:0016891">
    <property type="term" value="F:RNA endonuclease activity producing 5'-phosphomonoesters, hydrolytic mechanism"/>
    <property type="evidence" value="ECO:0007669"/>
    <property type="project" value="TreeGrafter"/>
</dbReference>
<dbReference type="RefSeq" id="WP_132701528.1">
    <property type="nucleotide sequence ID" value="NZ_SLZR01000007.1"/>
</dbReference>
<sequence length="462" mass="51856">MRAQAIALFLALLLITASFLYGQFQAMPDGTNTQSKPIYVSDADIDFLYDLTKNTGTERIIDQEIFENVYGLIDRANEFLVIDMFLFNHRSNPDNPIPLGLNFKNKLLQKRQQQPDVPIYFITDYFNTFYGSSANALIDELAEAGVNIIFTDTRKLRDSNPLLSAFYRIFVQPFGLPSAPGGVIPNFLGEGKIALRSLLTLTNFKANHRKLIVNESESMVISANPHTGSSLHSNVGVRVQSSLLVSELLRSEQSIARFSDADIPLRPVATASEGDIELVYLTEQAIESAIIEEIQLAGSHDEISIGMFYFSHRKILEALLASKSRGVKITLILDANKDAFGYEKNGIPNRQVALESHQNGIDVRWYKTNGEQFHSKIFLKQAAHHDTVILGSGNYTRRNLSNYNLEANLRITAPIGSNFSTEVRSYFAEVLAHSLPFAEFEDTSKLRYAIYRFQEWSGLSTF</sequence>
<dbReference type="EC" id="3.1.4.4" evidence="3"/>
<dbReference type="GO" id="GO:0016042">
    <property type="term" value="P:lipid catabolic process"/>
    <property type="evidence" value="ECO:0007669"/>
    <property type="project" value="UniProtKB-KW"/>
</dbReference>
<keyword evidence="6" id="KW-0443">Lipid metabolism</keyword>
<accession>A0A4R3I548</accession>
<dbReference type="AlphaFoldDB" id="A0A4R3I548"/>
<dbReference type="Proteomes" id="UP000295793">
    <property type="component" value="Unassembled WGS sequence"/>
</dbReference>
<name>A0A4R3I548_9GAMM</name>
<evidence type="ECO:0000313" key="9">
    <source>
        <dbReference type="Proteomes" id="UP000295793"/>
    </source>
</evidence>
<evidence type="ECO:0000256" key="2">
    <source>
        <dbReference type="ARBA" id="ARBA00008664"/>
    </source>
</evidence>
<proteinExistence type="inferred from homology"/>
<keyword evidence="5" id="KW-0442">Lipid degradation</keyword>
<keyword evidence="4" id="KW-0378">Hydrolase</keyword>
<evidence type="ECO:0000259" key="7">
    <source>
        <dbReference type="Pfam" id="PF13091"/>
    </source>
</evidence>
<dbReference type="PANTHER" id="PTHR43856">
    <property type="entry name" value="CARDIOLIPIN HYDROLASE"/>
    <property type="match status" value="1"/>
</dbReference>
<dbReference type="SUPFAM" id="SSF56024">
    <property type="entry name" value="Phospholipase D/nuclease"/>
    <property type="match status" value="2"/>
</dbReference>
<comment type="similarity">
    <text evidence="2">Belongs to the phospholipase D family.</text>
</comment>
<keyword evidence="9" id="KW-1185">Reference proteome</keyword>
<evidence type="ECO:0000256" key="3">
    <source>
        <dbReference type="ARBA" id="ARBA00012027"/>
    </source>
</evidence>
<evidence type="ECO:0000256" key="5">
    <source>
        <dbReference type="ARBA" id="ARBA00022963"/>
    </source>
</evidence>
<dbReference type="InterPro" id="IPR051406">
    <property type="entry name" value="PLD_domain"/>
</dbReference>
<dbReference type="GO" id="GO:0004630">
    <property type="term" value="F:phospholipase D activity"/>
    <property type="evidence" value="ECO:0007669"/>
    <property type="project" value="UniProtKB-EC"/>
</dbReference>